<name>A0A1S0UBB7_LOALO</name>
<accession>A0A1S0UBB7</accession>
<dbReference type="CTD" id="9937885"/>
<feature type="compositionally biased region" description="Basic and acidic residues" evidence="1">
    <location>
        <begin position="72"/>
        <end position="81"/>
    </location>
</feature>
<gene>
    <name evidence="2" type="ORF">LOAG_00506</name>
</gene>
<evidence type="ECO:0000313" key="2">
    <source>
        <dbReference type="EMBL" id="EFO27966.1"/>
    </source>
</evidence>
<reference evidence="2" key="1">
    <citation type="submission" date="2012-04" db="EMBL/GenBank/DDBJ databases">
        <title>The Genome Sequence of Loa loa.</title>
        <authorList>
            <consortium name="The Broad Institute Genome Sequencing Platform"/>
            <consortium name="Broad Institute Genome Sequencing Center for Infectious Disease"/>
            <person name="Nutman T.B."/>
            <person name="Fink D.L."/>
            <person name="Russ C."/>
            <person name="Young S."/>
            <person name="Zeng Q."/>
            <person name="Gargeya S."/>
            <person name="Alvarado L."/>
            <person name="Berlin A."/>
            <person name="Chapman S.B."/>
            <person name="Chen Z."/>
            <person name="Freedman E."/>
            <person name="Gellesch M."/>
            <person name="Goldberg J."/>
            <person name="Griggs A."/>
            <person name="Gujja S."/>
            <person name="Heilman E.R."/>
            <person name="Heiman D."/>
            <person name="Howarth C."/>
            <person name="Mehta T."/>
            <person name="Neiman D."/>
            <person name="Pearson M."/>
            <person name="Roberts A."/>
            <person name="Saif S."/>
            <person name="Shea T."/>
            <person name="Shenoy N."/>
            <person name="Sisk P."/>
            <person name="Stolte C."/>
            <person name="Sykes S."/>
            <person name="White J."/>
            <person name="Yandava C."/>
            <person name="Haas B."/>
            <person name="Henn M.R."/>
            <person name="Nusbaum C."/>
            <person name="Birren B."/>
        </authorList>
    </citation>
    <scope>NUCLEOTIDE SEQUENCE [LARGE SCALE GENOMIC DNA]</scope>
</reference>
<organism evidence="2">
    <name type="scientific">Loa loa</name>
    <name type="common">Eye worm</name>
    <name type="synonym">Filaria loa</name>
    <dbReference type="NCBI Taxonomy" id="7209"/>
    <lineage>
        <taxon>Eukaryota</taxon>
        <taxon>Metazoa</taxon>
        <taxon>Ecdysozoa</taxon>
        <taxon>Nematoda</taxon>
        <taxon>Chromadorea</taxon>
        <taxon>Rhabditida</taxon>
        <taxon>Spirurina</taxon>
        <taxon>Spiruromorpha</taxon>
        <taxon>Filarioidea</taxon>
        <taxon>Onchocercidae</taxon>
        <taxon>Loa</taxon>
    </lineage>
</organism>
<evidence type="ECO:0000256" key="1">
    <source>
        <dbReference type="SAM" id="MobiDB-lite"/>
    </source>
</evidence>
<feature type="region of interest" description="Disordered" evidence="1">
    <location>
        <begin position="60"/>
        <end position="84"/>
    </location>
</feature>
<dbReference type="InParanoid" id="A0A1S0UBB7"/>
<proteinExistence type="predicted"/>
<sequence>MISSLNSGIDCISNDHAYSTTTKQLKRLITIKVPKPLDPIIQRVSLFRARYGALNKSIAQVKKEEEEEEEERKEKLSADKGKHPHRHMDKYYKLYRKGGKLCFPFVIHIANDMEVQLAKGV</sequence>
<protein>
    <submittedName>
        <fullName evidence="2">Uncharacterized protein</fullName>
    </submittedName>
</protein>
<dbReference type="GeneID" id="9937885"/>
<dbReference type="EMBL" id="JH712067">
    <property type="protein sequence ID" value="EFO27966.1"/>
    <property type="molecule type" value="Genomic_DNA"/>
</dbReference>
<dbReference type="AlphaFoldDB" id="A0A1S0UBB7"/>
<dbReference type="KEGG" id="loa:LOAG_00506"/>
<dbReference type="RefSeq" id="XP_003136094.1">
    <property type="nucleotide sequence ID" value="XM_003136046.1"/>
</dbReference>